<dbReference type="InterPro" id="IPR043502">
    <property type="entry name" value="DNA/RNA_pol_sf"/>
</dbReference>
<dbReference type="EMBL" id="JAMKFB020000021">
    <property type="protein sequence ID" value="KAL0161920.1"/>
    <property type="molecule type" value="Genomic_DNA"/>
</dbReference>
<reference evidence="1 2" key="1">
    <citation type="submission" date="2024-05" db="EMBL/GenBank/DDBJ databases">
        <title>Genome sequencing and assembly of Indian major carp, Cirrhinus mrigala (Hamilton, 1822).</title>
        <authorList>
            <person name="Mohindra V."/>
            <person name="Chowdhury L.M."/>
            <person name="Lal K."/>
            <person name="Jena J.K."/>
        </authorList>
    </citation>
    <scope>NUCLEOTIDE SEQUENCE [LARGE SCALE GENOMIC DNA]</scope>
    <source>
        <strain evidence="1">CM1030</strain>
        <tissue evidence="1">Blood</tissue>
    </source>
</reference>
<dbReference type="InterPro" id="IPR043128">
    <property type="entry name" value="Rev_trsase/Diguanyl_cyclase"/>
</dbReference>
<comment type="caution">
    <text evidence="1">The sequence shown here is derived from an EMBL/GenBank/DDBJ whole genome shotgun (WGS) entry which is preliminary data.</text>
</comment>
<proteinExistence type="predicted"/>
<evidence type="ECO:0000313" key="1">
    <source>
        <dbReference type="EMBL" id="KAL0161920.1"/>
    </source>
</evidence>
<dbReference type="Gene3D" id="3.30.70.270">
    <property type="match status" value="1"/>
</dbReference>
<dbReference type="AlphaFoldDB" id="A0ABD0NKW2"/>
<organism evidence="1 2">
    <name type="scientific">Cirrhinus mrigala</name>
    <name type="common">Mrigala</name>
    <dbReference type="NCBI Taxonomy" id="683832"/>
    <lineage>
        <taxon>Eukaryota</taxon>
        <taxon>Metazoa</taxon>
        <taxon>Chordata</taxon>
        <taxon>Craniata</taxon>
        <taxon>Vertebrata</taxon>
        <taxon>Euteleostomi</taxon>
        <taxon>Actinopterygii</taxon>
        <taxon>Neopterygii</taxon>
        <taxon>Teleostei</taxon>
        <taxon>Ostariophysi</taxon>
        <taxon>Cypriniformes</taxon>
        <taxon>Cyprinidae</taxon>
        <taxon>Labeoninae</taxon>
        <taxon>Labeonini</taxon>
        <taxon>Cirrhinus</taxon>
    </lineage>
</organism>
<protein>
    <recommendedName>
        <fullName evidence="3">Reverse transcriptase</fullName>
    </recommendedName>
</protein>
<accession>A0ABD0NKW2</accession>
<gene>
    <name evidence="1" type="ORF">M9458_041316</name>
</gene>
<evidence type="ECO:0000313" key="2">
    <source>
        <dbReference type="Proteomes" id="UP001529510"/>
    </source>
</evidence>
<keyword evidence="2" id="KW-1185">Reference proteome</keyword>
<feature type="non-terminal residue" evidence="1">
    <location>
        <position position="1"/>
    </location>
</feature>
<sequence>SMKKLQRFLGFANFYRGFIKDFNLHTAPLTSMLREKPSTHKAFERQTAFSTALIRHLSSQSSYSIHDG</sequence>
<name>A0ABD0NKW2_CIRMR</name>
<dbReference type="Proteomes" id="UP001529510">
    <property type="component" value="Unassembled WGS sequence"/>
</dbReference>
<evidence type="ECO:0008006" key="3">
    <source>
        <dbReference type="Google" id="ProtNLM"/>
    </source>
</evidence>
<feature type="non-terminal residue" evidence="1">
    <location>
        <position position="68"/>
    </location>
</feature>
<dbReference type="SUPFAM" id="SSF56672">
    <property type="entry name" value="DNA/RNA polymerases"/>
    <property type="match status" value="1"/>
</dbReference>